<sequence length="211" mass="24217">MLEQFNQLYHNSPEANAVKMKSTKTHDFYLFDVPEDKKDSVKMMIKKLGGNVVNNILAANIILFVPSEKQMNLKALGRFLTAAIGGRYLVPLSFIKKSYHKQRFLDVNDYCNLEYIVSKYDLDKSVQTAIKISFSFREQFAKNKFPAFHRQNILFAVPEGEHEDVKLLLEISGAVVHPCRVNDKFFENQLFTLCISNGKIKVHGVLEENIP</sequence>
<name>A0AC34GV40_9BILA</name>
<dbReference type="WBParaSite" id="ES5_v2.g853.t1">
    <property type="protein sequence ID" value="ES5_v2.g853.t1"/>
    <property type="gene ID" value="ES5_v2.g853"/>
</dbReference>
<proteinExistence type="predicted"/>
<accession>A0AC34GV40</accession>
<evidence type="ECO:0000313" key="1">
    <source>
        <dbReference type="Proteomes" id="UP000887579"/>
    </source>
</evidence>
<dbReference type="Proteomes" id="UP000887579">
    <property type="component" value="Unplaced"/>
</dbReference>
<organism evidence="1 2">
    <name type="scientific">Panagrolaimus sp. ES5</name>
    <dbReference type="NCBI Taxonomy" id="591445"/>
    <lineage>
        <taxon>Eukaryota</taxon>
        <taxon>Metazoa</taxon>
        <taxon>Ecdysozoa</taxon>
        <taxon>Nematoda</taxon>
        <taxon>Chromadorea</taxon>
        <taxon>Rhabditida</taxon>
        <taxon>Tylenchina</taxon>
        <taxon>Panagrolaimomorpha</taxon>
        <taxon>Panagrolaimoidea</taxon>
        <taxon>Panagrolaimidae</taxon>
        <taxon>Panagrolaimus</taxon>
    </lineage>
</organism>
<protein>
    <submittedName>
        <fullName evidence="2">BRCT domain-containing protein</fullName>
    </submittedName>
</protein>
<evidence type="ECO:0000313" key="2">
    <source>
        <dbReference type="WBParaSite" id="ES5_v2.g853.t1"/>
    </source>
</evidence>
<reference evidence="2" key="1">
    <citation type="submission" date="2022-11" db="UniProtKB">
        <authorList>
            <consortium name="WormBaseParasite"/>
        </authorList>
    </citation>
    <scope>IDENTIFICATION</scope>
</reference>